<dbReference type="EC" id="2.7.11.22" evidence="4"/>
<feature type="domain" description="Protein kinase" evidence="23">
    <location>
        <begin position="14"/>
        <end position="298"/>
    </location>
</feature>
<dbReference type="InParanoid" id="A0A7M7N7J8"/>
<dbReference type="AlphaFoldDB" id="A0A7M7N7J8"/>
<comment type="subcellular location">
    <subcellularLocation>
        <location evidence="1">Nucleus</location>
    </subcellularLocation>
</comment>
<evidence type="ECO:0000256" key="13">
    <source>
        <dbReference type="ARBA" id="ARBA00023242"/>
    </source>
</evidence>
<dbReference type="GO" id="GO:0005737">
    <property type="term" value="C:cytoplasm"/>
    <property type="evidence" value="ECO:0000318"/>
    <property type="project" value="GO_Central"/>
</dbReference>
<dbReference type="FunFam" id="3.30.200.20:FF:000190">
    <property type="entry name" value="Putative cyclin-dependent kinase 7"/>
    <property type="match status" value="1"/>
</dbReference>
<accession>A0A7M7N7J8</accession>
<dbReference type="OrthoDB" id="1732493at2759"/>
<evidence type="ECO:0000313" key="24">
    <source>
        <dbReference type="EnsemblMetazoa" id="XP_030832350"/>
    </source>
</evidence>
<evidence type="ECO:0000256" key="5">
    <source>
        <dbReference type="ARBA" id="ARBA00013901"/>
    </source>
</evidence>
<evidence type="ECO:0000256" key="11">
    <source>
        <dbReference type="ARBA" id="ARBA00022777"/>
    </source>
</evidence>
<evidence type="ECO:0000313" key="25">
    <source>
        <dbReference type="Proteomes" id="UP000007110"/>
    </source>
</evidence>
<evidence type="ECO:0000256" key="6">
    <source>
        <dbReference type="ARBA" id="ARBA00022527"/>
    </source>
</evidence>
<keyword evidence="7" id="KW-0597">Phosphoprotein</keyword>
<protein>
    <recommendedName>
        <fullName evidence="5">Cyclin-dependent kinase 7</fullName>
        <ecNumber evidence="4">2.7.11.22</ecNumber>
        <ecNumber evidence="3">2.7.11.23</ecNumber>
    </recommendedName>
    <alternativeName>
        <fullName evidence="15">Cell division protein kinase 7</fullName>
    </alternativeName>
</protein>
<dbReference type="GO" id="GO:0045944">
    <property type="term" value="P:positive regulation of transcription by RNA polymerase II"/>
    <property type="evidence" value="ECO:0000318"/>
    <property type="project" value="GO_Central"/>
</dbReference>
<reference evidence="25" key="1">
    <citation type="submission" date="2015-02" db="EMBL/GenBank/DDBJ databases">
        <title>Genome sequencing for Strongylocentrotus purpuratus.</title>
        <authorList>
            <person name="Murali S."/>
            <person name="Liu Y."/>
            <person name="Vee V."/>
            <person name="English A."/>
            <person name="Wang M."/>
            <person name="Skinner E."/>
            <person name="Han Y."/>
            <person name="Muzny D.M."/>
            <person name="Worley K.C."/>
            <person name="Gibbs R.A."/>
        </authorList>
    </citation>
    <scope>NUCLEOTIDE SEQUENCE</scope>
</reference>
<dbReference type="Gene3D" id="1.10.510.10">
    <property type="entry name" value="Transferase(Phosphotransferase) domain 1"/>
    <property type="match status" value="1"/>
</dbReference>
<keyword evidence="12 20" id="KW-0067">ATP-binding</keyword>
<keyword evidence="10 20" id="KW-0547">Nucleotide-binding</keyword>
<feature type="binding site" evidence="20">
    <location>
        <begin position="20"/>
        <end position="28"/>
    </location>
    <ligand>
        <name>ATP</name>
        <dbReference type="ChEBI" id="CHEBI:30616"/>
    </ligand>
</feature>
<dbReference type="PROSITE" id="PS00107">
    <property type="entry name" value="PROTEIN_KINASE_ATP"/>
    <property type="match status" value="1"/>
</dbReference>
<evidence type="ECO:0000256" key="22">
    <source>
        <dbReference type="RuleBase" id="RU000304"/>
    </source>
</evidence>
<evidence type="ECO:0000256" key="4">
    <source>
        <dbReference type="ARBA" id="ARBA00012425"/>
    </source>
</evidence>
<name>A0A7M7N7J8_STRPU</name>
<dbReference type="GO" id="GO:0051726">
    <property type="term" value="P:regulation of cell cycle"/>
    <property type="evidence" value="ECO:0000318"/>
    <property type="project" value="GO_Central"/>
</dbReference>
<keyword evidence="14" id="KW-0131">Cell cycle</keyword>
<evidence type="ECO:0000256" key="10">
    <source>
        <dbReference type="ARBA" id="ARBA00022741"/>
    </source>
</evidence>
<evidence type="ECO:0000256" key="15">
    <source>
        <dbReference type="ARBA" id="ARBA00029738"/>
    </source>
</evidence>
<reference evidence="24" key="2">
    <citation type="submission" date="2021-01" db="UniProtKB">
        <authorList>
            <consortium name="EnsemblMetazoa"/>
        </authorList>
    </citation>
    <scope>IDENTIFICATION</scope>
</reference>
<organism evidence="24 25">
    <name type="scientific">Strongylocentrotus purpuratus</name>
    <name type="common">Purple sea urchin</name>
    <dbReference type="NCBI Taxonomy" id="7668"/>
    <lineage>
        <taxon>Eukaryota</taxon>
        <taxon>Metazoa</taxon>
        <taxon>Echinodermata</taxon>
        <taxon>Eleutherozoa</taxon>
        <taxon>Echinozoa</taxon>
        <taxon>Echinoidea</taxon>
        <taxon>Euechinoidea</taxon>
        <taxon>Echinacea</taxon>
        <taxon>Camarodonta</taxon>
        <taxon>Echinidea</taxon>
        <taxon>Strongylocentrotidae</taxon>
        <taxon>Strongylocentrotus</taxon>
    </lineage>
</organism>
<dbReference type="InterPro" id="IPR037770">
    <property type="entry name" value="CDK7"/>
</dbReference>
<dbReference type="KEGG" id="spu:100894147"/>
<evidence type="ECO:0000256" key="2">
    <source>
        <dbReference type="ARBA" id="ARBA00006485"/>
    </source>
</evidence>
<dbReference type="Proteomes" id="UP000007110">
    <property type="component" value="Unassembled WGS sequence"/>
</dbReference>
<comment type="similarity">
    <text evidence="2">Belongs to the protein kinase superfamily. CMGC Ser/Thr protein kinase family. CDC2/CDKX subfamily.</text>
</comment>
<dbReference type="InterPro" id="IPR050108">
    <property type="entry name" value="CDK"/>
</dbReference>
<dbReference type="PROSITE" id="PS50011">
    <property type="entry name" value="PROTEIN_KINASE_DOM"/>
    <property type="match status" value="1"/>
</dbReference>
<dbReference type="EC" id="2.7.11.23" evidence="3"/>
<dbReference type="GeneID" id="100894147"/>
<evidence type="ECO:0000256" key="3">
    <source>
        <dbReference type="ARBA" id="ARBA00012409"/>
    </source>
</evidence>
<dbReference type="RefSeq" id="XP_030832350.1">
    <property type="nucleotide sequence ID" value="XM_030976490.1"/>
</dbReference>
<evidence type="ECO:0000256" key="18">
    <source>
        <dbReference type="ARBA" id="ARBA00049280"/>
    </source>
</evidence>
<feature type="active site" description="Proton acceptor" evidence="19">
    <location>
        <position position="140"/>
    </location>
</feature>
<dbReference type="Gene3D" id="3.30.200.20">
    <property type="entry name" value="Phosphorylase Kinase, domain 1"/>
    <property type="match status" value="1"/>
</dbReference>
<dbReference type="PANTHER" id="PTHR24056:SF0">
    <property type="entry name" value="CYCLIN-DEPENDENT KINASE 7"/>
    <property type="match status" value="1"/>
</dbReference>
<evidence type="ECO:0000256" key="21">
    <source>
        <dbReference type="PROSITE-ProRule" id="PRU10141"/>
    </source>
</evidence>
<keyword evidence="6 22" id="KW-0723">Serine/threonine-protein kinase</keyword>
<dbReference type="GO" id="GO:0008353">
    <property type="term" value="F:RNA polymerase II CTD heptapeptide repeat kinase activity"/>
    <property type="evidence" value="ECO:0000318"/>
    <property type="project" value="GO_Central"/>
</dbReference>
<dbReference type="InterPro" id="IPR000719">
    <property type="entry name" value="Prot_kinase_dom"/>
</dbReference>
<dbReference type="GO" id="GO:0070985">
    <property type="term" value="C:transcription factor TFIIK complex"/>
    <property type="evidence" value="ECO:0000318"/>
    <property type="project" value="GO_Central"/>
</dbReference>
<keyword evidence="8" id="KW-0132">Cell division</keyword>
<dbReference type="SMART" id="SM00220">
    <property type="entry name" value="S_TKc"/>
    <property type="match status" value="1"/>
</dbReference>
<feature type="binding site" evidence="21">
    <location>
        <position position="45"/>
    </location>
    <ligand>
        <name>ATP</name>
        <dbReference type="ChEBI" id="CHEBI:30616"/>
    </ligand>
</feature>
<comment type="catalytic activity">
    <reaction evidence="17">
        <text>L-seryl-[protein] + ATP = O-phospho-L-seryl-[protein] + ADP + H(+)</text>
        <dbReference type="Rhea" id="RHEA:17989"/>
        <dbReference type="Rhea" id="RHEA-COMP:9863"/>
        <dbReference type="Rhea" id="RHEA-COMP:11604"/>
        <dbReference type="ChEBI" id="CHEBI:15378"/>
        <dbReference type="ChEBI" id="CHEBI:29999"/>
        <dbReference type="ChEBI" id="CHEBI:30616"/>
        <dbReference type="ChEBI" id="CHEBI:83421"/>
        <dbReference type="ChEBI" id="CHEBI:456216"/>
        <dbReference type="EC" id="2.7.11.22"/>
    </reaction>
</comment>
<feature type="binding site" evidence="20">
    <location>
        <position position="44"/>
    </location>
    <ligand>
        <name>ATP</name>
        <dbReference type="ChEBI" id="CHEBI:30616"/>
    </ligand>
</feature>
<dbReference type="PANTHER" id="PTHR24056">
    <property type="entry name" value="CELL DIVISION PROTEIN KINASE"/>
    <property type="match status" value="1"/>
</dbReference>
<evidence type="ECO:0000256" key="8">
    <source>
        <dbReference type="ARBA" id="ARBA00022618"/>
    </source>
</evidence>
<dbReference type="CDD" id="cd07841">
    <property type="entry name" value="STKc_CDK7"/>
    <property type="match status" value="1"/>
</dbReference>
<evidence type="ECO:0000256" key="9">
    <source>
        <dbReference type="ARBA" id="ARBA00022679"/>
    </source>
</evidence>
<dbReference type="SUPFAM" id="SSF56112">
    <property type="entry name" value="Protein kinase-like (PK-like)"/>
    <property type="match status" value="1"/>
</dbReference>
<dbReference type="GO" id="GO:0005524">
    <property type="term" value="F:ATP binding"/>
    <property type="evidence" value="ECO:0007669"/>
    <property type="project" value="UniProtKB-UniRule"/>
</dbReference>
<keyword evidence="11" id="KW-0418">Kinase</keyword>
<evidence type="ECO:0000259" key="23">
    <source>
        <dbReference type="PROSITE" id="PS50011"/>
    </source>
</evidence>
<dbReference type="OMA" id="GIHHCHR"/>
<evidence type="ECO:0000256" key="12">
    <source>
        <dbReference type="ARBA" id="ARBA00022840"/>
    </source>
</evidence>
<evidence type="ECO:0000256" key="19">
    <source>
        <dbReference type="PIRSR" id="PIRSR637770-1"/>
    </source>
</evidence>
<keyword evidence="25" id="KW-1185">Reference proteome</keyword>
<keyword evidence="13" id="KW-0539">Nucleus</keyword>
<evidence type="ECO:0000256" key="14">
    <source>
        <dbReference type="ARBA" id="ARBA00023306"/>
    </source>
</evidence>
<dbReference type="PROSITE" id="PS00108">
    <property type="entry name" value="PROTEIN_KINASE_ST"/>
    <property type="match status" value="1"/>
</dbReference>
<dbReference type="FunFam" id="1.10.510.10:FF:000097">
    <property type="entry name" value="Putative cyclin-dependent kinase 7"/>
    <property type="match status" value="1"/>
</dbReference>
<sequence length="349" mass="39183">MARNMLAGDRSKLYENIDFLGEGQFATVYKALDLQHDGKIVAVKKIKLGHRSEAQDGINRTALREIKLLQEIKHENVIGLLDCFGQRSNISLVFDFMETDLEVIIKDSSVVLTPSHIKAYTMMALRGLEYLHANWILHRDMKPNNLLLDENGVLKIGDFGLAKFYGSPNRIYTHQVVTRWYRCPELLFGARIYGTGVDMWAMGCILAELLLRVPFLPGESDLDQLSRIFQTMGTPSEEEWPNMSALADYIEFKKFPGTPLRDIFTAGTDDLLTLLKGLLLMDPCRRCKATEALKMPYFYTKPAPTPGHLLPRPGMVAAAANGKQQPKLGSKRKMADDIGTGSTAKKLVF</sequence>
<dbReference type="FunCoup" id="A0A7M7N7J8">
    <property type="interactions" value="1753"/>
</dbReference>
<dbReference type="Pfam" id="PF00069">
    <property type="entry name" value="Pkinase"/>
    <property type="match status" value="1"/>
</dbReference>
<dbReference type="GO" id="GO:0004693">
    <property type="term" value="F:cyclin-dependent protein serine/threonine kinase activity"/>
    <property type="evidence" value="ECO:0000318"/>
    <property type="project" value="GO_Central"/>
</dbReference>
<evidence type="ECO:0000256" key="20">
    <source>
        <dbReference type="PIRSR" id="PIRSR637770-2"/>
    </source>
</evidence>
<dbReference type="GO" id="GO:0005634">
    <property type="term" value="C:nucleus"/>
    <property type="evidence" value="ECO:0000318"/>
    <property type="project" value="GO_Central"/>
</dbReference>
<evidence type="ECO:0000256" key="17">
    <source>
        <dbReference type="ARBA" id="ARBA00048367"/>
    </source>
</evidence>
<evidence type="ECO:0000256" key="16">
    <source>
        <dbReference type="ARBA" id="ARBA00047811"/>
    </source>
</evidence>
<dbReference type="InterPro" id="IPR008271">
    <property type="entry name" value="Ser/Thr_kinase_AS"/>
</dbReference>
<dbReference type="GO" id="GO:0051301">
    <property type="term" value="P:cell division"/>
    <property type="evidence" value="ECO:0007669"/>
    <property type="project" value="UniProtKB-KW"/>
</dbReference>
<dbReference type="CTD" id="1022"/>
<evidence type="ECO:0000256" key="7">
    <source>
        <dbReference type="ARBA" id="ARBA00022553"/>
    </source>
</evidence>
<comment type="catalytic activity">
    <reaction evidence="18">
        <text>[DNA-directed RNA polymerase] + ATP = phospho-[DNA-directed RNA polymerase] + ADP + H(+)</text>
        <dbReference type="Rhea" id="RHEA:10216"/>
        <dbReference type="Rhea" id="RHEA-COMP:11321"/>
        <dbReference type="Rhea" id="RHEA-COMP:11322"/>
        <dbReference type="ChEBI" id="CHEBI:15378"/>
        <dbReference type="ChEBI" id="CHEBI:30616"/>
        <dbReference type="ChEBI" id="CHEBI:43176"/>
        <dbReference type="ChEBI" id="CHEBI:68546"/>
        <dbReference type="ChEBI" id="CHEBI:456216"/>
        <dbReference type="EC" id="2.7.11.23"/>
    </reaction>
</comment>
<proteinExistence type="inferred from homology"/>
<comment type="catalytic activity">
    <reaction evidence="16">
        <text>L-threonyl-[protein] + ATP = O-phospho-L-threonyl-[protein] + ADP + H(+)</text>
        <dbReference type="Rhea" id="RHEA:46608"/>
        <dbReference type="Rhea" id="RHEA-COMP:11060"/>
        <dbReference type="Rhea" id="RHEA-COMP:11605"/>
        <dbReference type="ChEBI" id="CHEBI:15378"/>
        <dbReference type="ChEBI" id="CHEBI:30013"/>
        <dbReference type="ChEBI" id="CHEBI:30616"/>
        <dbReference type="ChEBI" id="CHEBI:61977"/>
        <dbReference type="ChEBI" id="CHEBI:456216"/>
        <dbReference type="EC" id="2.7.11.22"/>
    </reaction>
</comment>
<keyword evidence="9" id="KW-0808">Transferase</keyword>
<dbReference type="InterPro" id="IPR011009">
    <property type="entry name" value="Kinase-like_dom_sf"/>
</dbReference>
<dbReference type="EnsemblMetazoa" id="XM_030976490">
    <property type="protein sequence ID" value="XP_030832350"/>
    <property type="gene ID" value="LOC100894147"/>
</dbReference>
<evidence type="ECO:0000256" key="1">
    <source>
        <dbReference type="ARBA" id="ARBA00004123"/>
    </source>
</evidence>
<dbReference type="InterPro" id="IPR017441">
    <property type="entry name" value="Protein_kinase_ATP_BS"/>
</dbReference>